<dbReference type="EMBL" id="FMBC01000043">
    <property type="protein sequence ID" value="SCC59609.1"/>
    <property type="molecule type" value="Genomic_DNA"/>
</dbReference>
<evidence type="ECO:0000256" key="1">
    <source>
        <dbReference type="SAM" id="MobiDB-lite"/>
    </source>
</evidence>
<dbReference type="RefSeq" id="WP_023294885.1">
    <property type="nucleotide sequence ID" value="NZ_FMBC01000043.1"/>
</dbReference>
<sequence length="42" mass="4619">MPKQKVVRDAGTGQFVKPEEAKKRPGTTVTETVKIPPKKGKK</sequence>
<evidence type="ECO:0000313" key="2">
    <source>
        <dbReference type="EMBL" id="SCC59609.1"/>
    </source>
</evidence>
<evidence type="ECO:0000313" key="3">
    <source>
        <dbReference type="Proteomes" id="UP000198515"/>
    </source>
</evidence>
<protein>
    <recommendedName>
        <fullName evidence="4">Multidrug transporter</fullName>
    </recommendedName>
</protein>
<organism evidence="2 3">
    <name type="scientific">Kosakonia oryziphila</name>
    <dbReference type="NCBI Taxonomy" id="1005667"/>
    <lineage>
        <taxon>Bacteria</taxon>
        <taxon>Pseudomonadati</taxon>
        <taxon>Pseudomonadota</taxon>
        <taxon>Gammaproteobacteria</taxon>
        <taxon>Enterobacterales</taxon>
        <taxon>Enterobacteriaceae</taxon>
        <taxon>Kosakonia</taxon>
    </lineage>
</organism>
<proteinExistence type="predicted"/>
<feature type="region of interest" description="Disordered" evidence="1">
    <location>
        <begin position="1"/>
        <end position="42"/>
    </location>
</feature>
<dbReference type="AlphaFoldDB" id="A0A1C4FUC1"/>
<accession>A0A1C4FUC1</accession>
<name>A0A1C4FUC1_9ENTR</name>
<dbReference type="GeneID" id="80007050"/>
<dbReference type="Proteomes" id="UP000198515">
    <property type="component" value="Unassembled WGS sequence"/>
</dbReference>
<keyword evidence="3" id="KW-1185">Reference proteome</keyword>
<evidence type="ECO:0008006" key="4">
    <source>
        <dbReference type="Google" id="ProtNLM"/>
    </source>
</evidence>
<gene>
    <name evidence="2" type="ORF">GA0061070_104335</name>
</gene>
<reference evidence="3" key="1">
    <citation type="submission" date="2016-08" db="EMBL/GenBank/DDBJ databases">
        <authorList>
            <person name="Varghese N."/>
            <person name="Submissions Spin"/>
        </authorList>
    </citation>
    <scope>NUCLEOTIDE SEQUENCE [LARGE SCALE GENOMIC DNA]</scope>
    <source>
        <strain evidence="3">REICA_142</strain>
    </source>
</reference>